<reference evidence="2" key="1">
    <citation type="submission" date="2017-09" db="EMBL/GenBank/DDBJ databases">
        <authorList>
            <person name="Varghese N."/>
            <person name="Submissions S."/>
        </authorList>
    </citation>
    <scope>NUCLEOTIDE SEQUENCE [LARGE SCALE GENOMIC DNA]</scope>
    <source>
        <strain evidence="2">JKS000234</strain>
    </source>
</reference>
<dbReference type="Proteomes" id="UP000219271">
    <property type="component" value="Unassembled WGS sequence"/>
</dbReference>
<gene>
    <name evidence="1" type="ORF">SAMN06273570_5006</name>
</gene>
<organism evidence="1 2">
    <name type="scientific">Candidatus Pantoea floridensis</name>
    <dbReference type="NCBI Taxonomy" id="1938870"/>
    <lineage>
        <taxon>Bacteria</taxon>
        <taxon>Pseudomonadati</taxon>
        <taxon>Pseudomonadota</taxon>
        <taxon>Gammaproteobacteria</taxon>
        <taxon>Enterobacterales</taxon>
        <taxon>Erwiniaceae</taxon>
        <taxon>Pantoea</taxon>
    </lineage>
</organism>
<name>A0A286DRJ2_9GAMM</name>
<evidence type="ECO:0000313" key="2">
    <source>
        <dbReference type="Proteomes" id="UP000219271"/>
    </source>
</evidence>
<sequence length="134" mass="15468">MNTQNVNTAASESSETWVNPAFYSATEGVFSGFPVSAEDDHNYWLRREQAAVSAPKEIDVHRYHDALGLMYPRCWATSENGEYESFMLDEMYCGRVTEIFARIGGCYYRLRDYSHLNHAQIMTHVKEELAQKQK</sequence>
<evidence type="ECO:0000313" key="1">
    <source>
        <dbReference type="EMBL" id="SOD61174.1"/>
    </source>
</evidence>
<protein>
    <submittedName>
        <fullName evidence="1">Uncharacterized protein</fullName>
    </submittedName>
</protein>
<dbReference type="AlphaFoldDB" id="A0A286DRJ2"/>
<keyword evidence="2" id="KW-1185">Reference proteome</keyword>
<dbReference type="EMBL" id="OCMY01000003">
    <property type="protein sequence ID" value="SOD61174.1"/>
    <property type="molecule type" value="Genomic_DNA"/>
</dbReference>
<accession>A0A286DRJ2</accession>
<proteinExistence type="predicted"/>